<evidence type="ECO:0000256" key="2">
    <source>
        <dbReference type="ARBA" id="ARBA00022475"/>
    </source>
</evidence>
<evidence type="ECO:0000259" key="9">
    <source>
        <dbReference type="Pfam" id="PF20238"/>
    </source>
</evidence>
<evidence type="ECO:0000256" key="5">
    <source>
        <dbReference type="ARBA" id="ARBA00023136"/>
    </source>
</evidence>
<keyword evidence="6" id="KW-0325">Glycoprotein</keyword>
<evidence type="ECO:0000313" key="10">
    <source>
        <dbReference type="EMBL" id="KAK3167330.1"/>
    </source>
</evidence>
<accession>A0AAD9YWM7</accession>
<dbReference type="GO" id="GO:0005886">
    <property type="term" value="C:plasma membrane"/>
    <property type="evidence" value="ECO:0007669"/>
    <property type="project" value="UniProtKB-SubCell"/>
</dbReference>
<dbReference type="InterPro" id="IPR046530">
    <property type="entry name" value="BIM1-like_dom"/>
</dbReference>
<gene>
    <name evidence="10" type="ORF">OEA41_010457</name>
</gene>
<feature type="compositionally biased region" description="Low complexity" evidence="8">
    <location>
        <begin position="22"/>
        <end position="35"/>
    </location>
</feature>
<comment type="subcellular location">
    <subcellularLocation>
        <location evidence="1">Cell membrane</location>
        <topology evidence="1">Lipid-anchor</topology>
        <topology evidence="1">GPI-anchor</topology>
    </subcellularLocation>
</comment>
<dbReference type="PANTHER" id="PTHR34992:SF10">
    <property type="entry name" value="COPPER ACQUISITION FACTOR BIM1-LIKE DOMAIN-CONTAINING PROTEIN"/>
    <property type="match status" value="1"/>
</dbReference>
<keyword evidence="5" id="KW-0472">Membrane</keyword>
<evidence type="ECO:0000313" key="11">
    <source>
        <dbReference type="Proteomes" id="UP001276659"/>
    </source>
</evidence>
<protein>
    <recommendedName>
        <fullName evidence="9">Copper acquisition factor BIM1-like domain-containing protein</fullName>
    </recommendedName>
</protein>
<evidence type="ECO:0000256" key="6">
    <source>
        <dbReference type="ARBA" id="ARBA00023180"/>
    </source>
</evidence>
<dbReference type="InterPro" id="IPR046936">
    <property type="entry name" value="BIM1-like"/>
</dbReference>
<organism evidence="10 11">
    <name type="scientific">Lepraria neglecta</name>
    <dbReference type="NCBI Taxonomy" id="209136"/>
    <lineage>
        <taxon>Eukaryota</taxon>
        <taxon>Fungi</taxon>
        <taxon>Dikarya</taxon>
        <taxon>Ascomycota</taxon>
        <taxon>Pezizomycotina</taxon>
        <taxon>Lecanoromycetes</taxon>
        <taxon>OSLEUM clade</taxon>
        <taxon>Lecanoromycetidae</taxon>
        <taxon>Lecanorales</taxon>
        <taxon>Lecanorineae</taxon>
        <taxon>Stereocaulaceae</taxon>
        <taxon>Lepraria</taxon>
    </lineage>
</organism>
<evidence type="ECO:0000256" key="7">
    <source>
        <dbReference type="ARBA" id="ARBA00023288"/>
    </source>
</evidence>
<reference evidence="10" key="1">
    <citation type="submission" date="2022-11" db="EMBL/GenBank/DDBJ databases">
        <title>Chromosomal genome sequence assembly and mating type (MAT) locus characterization of the leprose asexual lichenized fungus Lepraria neglecta (Nyl.) Erichsen.</title>
        <authorList>
            <person name="Allen J.L."/>
            <person name="Pfeffer B."/>
        </authorList>
    </citation>
    <scope>NUCLEOTIDE SEQUENCE</scope>
    <source>
        <strain evidence="10">Allen 5258</strain>
    </source>
</reference>
<keyword evidence="4" id="KW-0732">Signal</keyword>
<feature type="region of interest" description="Disordered" evidence="8">
    <location>
        <begin position="22"/>
        <end position="82"/>
    </location>
</feature>
<evidence type="ECO:0000256" key="8">
    <source>
        <dbReference type="SAM" id="MobiDB-lite"/>
    </source>
</evidence>
<dbReference type="AlphaFoldDB" id="A0AAD9YWM7"/>
<evidence type="ECO:0000256" key="4">
    <source>
        <dbReference type="ARBA" id="ARBA00022729"/>
    </source>
</evidence>
<comment type="caution">
    <text evidence="10">The sequence shown here is derived from an EMBL/GenBank/DDBJ whole genome shotgun (WGS) entry which is preliminary data.</text>
</comment>
<keyword evidence="3" id="KW-0336">GPI-anchor</keyword>
<keyword evidence="2" id="KW-1003">Cell membrane</keyword>
<keyword evidence="7" id="KW-0449">Lipoprotein</keyword>
<feature type="domain" description="Copper acquisition factor BIM1-like" evidence="9">
    <location>
        <begin position="170"/>
        <end position="284"/>
    </location>
</feature>
<evidence type="ECO:0000256" key="3">
    <source>
        <dbReference type="ARBA" id="ARBA00022622"/>
    </source>
</evidence>
<dbReference type="PANTHER" id="PTHR34992">
    <property type="entry name" value="HYPHAL ANASTAMOSIS-7 PROTEIN"/>
    <property type="match status" value="1"/>
</dbReference>
<dbReference type="GO" id="GO:0098552">
    <property type="term" value="C:side of membrane"/>
    <property type="evidence" value="ECO:0007669"/>
    <property type="project" value="UniProtKB-KW"/>
</dbReference>
<name>A0AAD9YWM7_9LECA</name>
<keyword evidence="11" id="KW-1185">Reference proteome</keyword>
<sequence length="294" mass="31772">MRPLITHAQQFTSSYAEKRLRSGNSAAGNSEGSFGTATTVVGSPLPTRTRGHFWNPPPPSRSSNQKGPYASIDEDDDLESGRNMYPMENMEAALTHGPNDTYQSPPRKPHPVLKSPKYQQDRLNAPPMSSPEFLKPNGGIMGNKDLMSGDNGTYVPDGTHGLGVGDNNTYPYGMQWMYPCGGMPMSSNRTKWPIGGGAVGVQPGWFQGHSMALMYINLGDGTVPNNYSLPMQTVFGIMGPNNTAYKGSICMPQVPLPANYTAVVGRNATIQIIEAAQHGAALYNVSWQSPFQDV</sequence>
<proteinExistence type="predicted"/>
<evidence type="ECO:0000256" key="1">
    <source>
        <dbReference type="ARBA" id="ARBA00004609"/>
    </source>
</evidence>
<feature type="region of interest" description="Disordered" evidence="8">
    <location>
        <begin position="94"/>
        <end position="114"/>
    </location>
</feature>
<dbReference type="Proteomes" id="UP001276659">
    <property type="component" value="Unassembled WGS sequence"/>
</dbReference>
<dbReference type="Pfam" id="PF20238">
    <property type="entry name" value="BIM1-like_dom"/>
    <property type="match status" value="1"/>
</dbReference>
<dbReference type="EMBL" id="JASNWA010000011">
    <property type="protein sequence ID" value="KAK3167330.1"/>
    <property type="molecule type" value="Genomic_DNA"/>
</dbReference>